<gene>
    <name evidence="7" type="ORF">BVH74_10155</name>
</gene>
<dbReference type="SUPFAM" id="SSF54523">
    <property type="entry name" value="Pili subunits"/>
    <property type="match status" value="1"/>
</dbReference>
<feature type="transmembrane region" description="Helical" evidence="6">
    <location>
        <begin position="20"/>
        <end position="42"/>
    </location>
</feature>
<evidence type="ECO:0000313" key="7">
    <source>
        <dbReference type="EMBL" id="AQZ95087.1"/>
    </source>
</evidence>
<dbReference type="KEGG" id="ppha:BVH74_10155"/>
<protein>
    <submittedName>
        <fullName evidence="7">Type II secretion system protein GspH</fullName>
    </submittedName>
</protein>
<keyword evidence="4 6" id="KW-1133">Transmembrane helix</keyword>
<dbReference type="GO" id="GO:0015627">
    <property type="term" value="C:type II protein secretion system complex"/>
    <property type="evidence" value="ECO:0007669"/>
    <property type="project" value="InterPro"/>
</dbReference>
<dbReference type="STRING" id="1931241.BVH74_10155"/>
<name>A0A1V0B594_9GAMM</name>
<evidence type="ECO:0000256" key="3">
    <source>
        <dbReference type="ARBA" id="ARBA00022692"/>
    </source>
</evidence>
<comment type="subcellular location">
    <subcellularLocation>
        <location evidence="1">Membrane</location>
        <topology evidence="1">Single-pass membrane protein</topology>
    </subcellularLocation>
</comment>
<dbReference type="GO" id="GO:0015628">
    <property type="term" value="P:protein secretion by the type II secretion system"/>
    <property type="evidence" value="ECO:0007669"/>
    <property type="project" value="InterPro"/>
</dbReference>
<accession>A0A1V0B594</accession>
<dbReference type="InterPro" id="IPR002416">
    <property type="entry name" value="T2SS_protein-GspH"/>
</dbReference>
<dbReference type="InterPro" id="IPR045584">
    <property type="entry name" value="Pilin-like"/>
</dbReference>
<dbReference type="NCBIfam" id="TIGR02532">
    <property type="entry name" value="IV_pilin_GFxxxE"/>
    <property type="match status" value="1"/>
</dbReference>
<sequence>MMRLLRVECQGQRGFTLLELLVVLVLIGIVASLATLSLGNGAERLLRSESERLAGVLRLARDELLITGGADRALGLRRDAYSLLELVILDDASREWQPLLDPQLGPRQLEEGLLEISFQQNGNRRPLPQTGGWEPHVYLSNTGEMTPGLIILRVPRQNLERHIEIGLEGRVEVLDAQPR</sequence>
<keyword evidence="5 6" id="KW-0472">Membrane</keyword>
<keyword evidence="8" id="KW-1185">Reference proteome</keyword>
<organism evidence="7 8">
    <name type="scientific">Halopseudomonas phragmitis</name>
    <dbReference type="NCBI Taxonomy" id="1931241"/>
    <lineage>
        <taxon>Bacteria</taxon>
        <taxon>Pseudomonadati</taxon>
        <taxon>Pseudomonadota</taxon>
        <taxon>Gammaproteobacteria</taxon>
        <taxon>Pseudomonadales</taxon>
        <taxon>Pseudomonadaceae</taxon>
        <taxon>Halopseudomonas</taxon>
    </lineage>
</organism>
<keyword evidence="2" id="KW-0488">Methylation</keyword>
<evidence type="ECO:0000256" key="4">
    <source>
        <dbReference type="ARBA" id="ARBA00022989"/>
    </source>
</evidence>
<dbReference type="AlphaFoldDB" id="A0A1V0B594"/>
<keyword evidence="3 6" id="KW-0812">Transmembrane</keyword>
<dbReference type="Proteomes" id="UP000243488">
    <property type="component" value="Chromosome"/>
</dbReference>
<dbReference type="InterPro" id="IPR012902">
    <property type="entry name" value="N_methyl_site"/>
</dbReference>
<evidence type="ECO:0000256" key="6">
    <source>
        <dbReference type="SAM" id="Phobius"/>
    </source>
</evidence>
<dbReference type="GO" id="GO:0016020">
    <property type="term" value="C:membrane"/>
    <property type="evidence" value="ECO:0007669"/>
    <property type="project" value="UniProtKB-SubCell"/>
</dbReference>
<dbReference type="PROSITE" id="PS00409">
    <property type="entry name" value="PROKAR_NTER_METHYL"/>
    <property type="match status" value="1"/>
</dbReference>
<dbReference type="Gene3D" id="3.55.40.10">
    <property type="entry name" value="minor pseudopilin epsh domain"/>
    <property type="match status" value="1"/>
</dbReference>
<dbReference type="Pfam" id="PF07963">
    <property type="entry name" value="N_methyl"/>
    <property type="match status" value="1"/>
</dbReference>
<dbReference type="EMBL" id="CP020100">
    <property type="protein sequence ID" value="AQZ95087.1"/>
    <property type="molecule type" value="Genomic_DNA"/>
</dbReference>
<dbReference type="PRINTS" id="PR00885">
    <property type="entry name" value="BCTERIALGSPH"/>
</dbReference>
<reference evidence="7 8" key="1">
    <citation type="submission" date="2017-03" db="EMBL/GenBank/DDBJ databases">
        <title>Complete genome sequence of the novel DNRA strain Pseudomonas sp. S-6-2 isolated from Chinese polluted river sediment. Journal of Biotechnology.</title>
        <authorList>
            <person name="Li J."/>
            <person name="Xiang F."/>
            <person name="Wang L."/>
            <person name="Xi L."/>
            <person name="Liu J."/>
        </authorList>
    </citation>
    <scope>NUCLEOTIDE SEQUENCE [LARGE SCALE GENOMIC DNA]</scope>
    <source>
        <strain evidence="7 8">S-6-2</strain>
    </source>
</reference>
<evidence type="ECO:0000313" key="8">
    <source>
        <dbReference type="Proteomes" id="UP000243488"/>
    </source>
</evidence>
<proteinExistence type="predicted"/>
<dbReference type="RefSeq" id="WP_080049956.1">
    <property type="nucleotide sequence ID" value="NZ_CP020100.1"/>
</dbReference>
<evidence type="ECO:0000256" key="2">
    <source>
        <dbReference type="ARBA" id="ARBA00022481"/>
    </source>
</evidence>
<evidence type="ECO:0000256" key="1">
    <source>
        <dbReference type="ARBA" id="ARBA00004167"/>
    </source>
</evidence>
<evidence type="ECO:0000256" key="5">
    <source>
        <dbReference type="ARBA" id="ARBA00023136"/>
    </source>
</evidence>